<accession>A0A0D8FXB8</accession>
<evidence type="ECO:0000259" key="7">
    <source>
        <dbReference type="PROSITE" id="PS50122"/>
    </source>
</evidence>
<feature type="modified residue" description="4-aspartylphosphate" evidence="5">
    <location>
        <position position="54"/>
    </location>
</feature>
<dbReference type="Proteomes" id="UP000032336">
    <property type="component" value="Unassembled WGS sequence"/>
</dbReference>
<dbReference type="InterPro" id="IPR035909">
    <property type="entry name" value="CheB_C"/>
</dbReference>
<proteinExistence type="predicted"/>
<dbReference type="Pfam" id="PF00072">
    <property type="entry name" value="Response_reg"/>
    <property type="match status" value="1"/>
</dbReference>
<dbReference type="RefSeq" id="WP_052565770.1">
    <property type="nucleotide sequence ID" value="NZ_JQKF01000025.1"/>
</dbReference>
<dbReference type="Gene3D" id="3.40.50.180">
    <property type="entry name" value="Methylesterase CheB, C-terminal domain"/>
    <property type="match status" value="1"/>
</dbReference>
<dbReference type="STRING" id="1121877.FEAC_12410"/>
<feature type="active site" evidence="4">
    <location>
        <position position="163"/>
    </location>
</feature>
<dbReference type="SMART" id="SM00448">
    <property type="entry name" value="REC"/>
    <property type="match status" value="1"/>
</dbReference>
<dbReference type="PIRSF" id="PIRSF000876">
    <property type="entry name" value="RR_chemtxs_CheB"/>
    <property type="match status" value="1"/>
</dbReference>
<dbReference type="Gene3D" id="3.40.50.2300">
    <property type="match status" value="1"/>
</dbReference>
<dbReference type="SUPFAM" id="SSF52738">
    <property type="entry name" value="Methylesterase CheB, C-terminal domain"/>
    <property type="match status" value="1"/>
</dbReference>
<dbReference type="GO" id="GO:0006935">
    <property type="term" value="P:chemotaxis"/>
    <property type="evidence" value="ECO:0007669"/>
    <property type="project" value="UniProtKB-UniRule"/>
</dbReference>
<dbReference type="CDD" id="cd16432">
    <property type="entry name" value="CheB_Rec"/>
    <property type="match status" value="1"/>
</dbReference>
<dbReference type="EC" id="3.1.1.61" evidence="2"/>
<organism evidence="8 9">
    <name type="scientific">Ferrimicrobium acidiphilum DSM 19497</name>
    <dbReference type="NCBI Taxonomy" id="1121877"/>
    <lineage>
        <taxon>Bacteria</taxon>
        <taxon>Bacillati</taxon>
        <taxon>Actinomycetota</taxon>
        <taxon>Acidimicrobiia</taxon>
        <taxon>Acidimicrobiales</taxon>
        <taxon>Acidimicrobiaceae</taxon>
        <taxon>Ferrimicrobium</taxon>
    </lineage>
</organism>
<dbReference type="PROSITE" id="PS50122">
    <property type="entry name" value="CHEB"/>
    <property type="match status" value="1"/>
</dbReference>
<name>A0A0D8FXB8_9ACTN</name>
<dbReference type="CDD" id="cd17541">
    <property type="entry name" value="REC_CheB-like"/>
    <property type="match status" value="1"/>
</dbReference>
<dbReference type="SUPFAM" id="SSF52172">
    <property type="entry name" value="CheY-like"/>
    <property type="match status" value="1"/>
</dbReference>
<dbReference type="GO" id="GO:0005737">
    <property type="term" value="C:cytoplasm"/>
    <property type="evidence" value="ECO:0007669"/>
    <property type="project" value="InterPro"/>
</dbReference>
<dbReference type="GO" id="GO:0000156">
    <property type="term" value="F:phosphorelay response regulator activity"/>
    <property type="evidence" value="ECO:0007669"/>
    <property type="project" value="InterPro"/>
</dbReference>
<dbReference type="PATRIC" id="fig|1121877.4.peg.1359"/>
<evidence type="ECO:0000256" key="2">
    <source>
        <dbReference type="ARBA" id="ARBA00039140"/>
    </source>
</evidence>
<keyword evidence="5" id="KW-0597">Phosphoprotein</keyword>
<dbReference type="InterPro" id="IPR008248">
    <property type="entry name" value="CheB-like"/>
</dbReference>
<reference evidence="8 9" key="1">
    <citation type="submission" date="2015-01" db="EMBL/GenBank/DDBJ databases">
        <title>Draft genome of the acidophilic iron oxidizer Ferrimicrobium acidiphilum strain T23.</title>
        <authorList>
            <person name="Poehlein A."/>
            <person name="Eisen S."/>
            <person name="Schloemann M."/>
            <person name="Johnson B.D."/>
            <person name="Daniel R."/>
            <person name="Muehling M."/>
        </authorList>
    </citation>
    <scope>NUCLEOTIDE SEQUENCE [LARGE SCALE GENOMIC DNA]</scope>
    <source>
        <strain evidence="8 9">T23</strain>
    </source>
</reference>
<dbReference type="GO" id="GO:0008984">
    <property type="term" value="F:protein-glutamate methylesterase activity"/>
    <property type="evidence" value="ECO:0007669"/>
    <property type="project" value="UniProtKB-EC"/>
</dbReference>
<dbReference type="AlphaFoldDB" id="A0A0D8FXB8"/>
<evidence type="ECO:0000313" key="8">
    <source>
        <dbReference type="EMBL" id="KJE76917.1"/>
    </source>
</evidence>
<evidence type="ECO:0000313" key="9">
    <source>
        <dbReference type="Proteomes" id="UP000032336"/>
    </source>
</evidence>
<comment type="catalytic activity">
    <reaction evidence="3">
        <text>[protein]-L-glutamate 5-O-methyl ester + H2O = L-glutamyl-[protein] + methanol + H(+)</text>
        <dbReference type="Rhea" id="RHEA:23236"/>
        <dbReference type="Rhea" id="RHEA-COMP:10208"/>
        <dbReference type="Rhea" id="RHEA-COMP:10311"/>
        <dbReference type="ChEBI" id="CHEBI:15377"/>
        <dbReference type="ChEBI" id="CHEBI:15378"/>
        <dbReference type="ChEBI" id="CHEBI:17790"/>
        <dbReference type="ChEBI" id="CHEBI:29973"/>
        <dbReference type="ChEBI" id="CHEBI:82795"/>
        <dbReference type="EC" id="3.1.1.61"/>
    </reaction>
</comment>
<dbReference type="PROSITE" id="PS50110">
    <property type="entry name" value="RESPONSE_REGULATORY"/>
    <property type="match status" value="1"/>
</dbReference>
<keyword evidence="1 4" id="KW-0378">Hydrolase</keyword>
<sequence>MARILIADDSNVIRTRVASWIAHEHDLELVGQAENGARCVDLFQRLKPDVIILDVEMPELDGIETLRQIRAIDATVPVIMFSALTELGSRTTVASMLAGATDHVAKPASFRVEDETRRLLIARVRSLVRLRVFVSLTSSSTSVIEHHETQIPEAPEIIVVAASTGGPPALREFLTAVGRIEVPIVVVQHIPAHFLGLLVEQLATMLAADVAIGIDGEALTAGSVRFAPSGTHIEVRSREGRMLLGYSDLPPVNSCKPSADILFASAAMTARRPIAVILSGMGSDGLVGAGTIVANGGGVYAQDRRSSAVWGMPGSVVDQGLARLVGPPDRIGARIRLLSQRAVRV</sequence>
<evidence type="ECO:0000259" key="6">
    <source>
        <dbReference type="PROSITE" id="PS50110"/>
    </source>
</evidence>
<feature type="domain" description="CheB-type methylesterase" evidence="7">
    <location>
        <begin position="152"/>
        <end position="335"/>
    </location>
</feature>
<dbReference type="PANTHER" id="PTHR42872:SF3">
    <property type="entry name" value="PROTEIN-GLUTAMATE METHYLESTERASE_PROTEIN-GLUTAMINE GLUTAMINASE 1"/>
    <property type="match status" value="1"/>
</dbReference>
<protein>
    <recommendedName>
        <fullName evidence="2">protein-glutamate methylesterase</fullName>
        <ecNumber evidence="2">3.1.1.61</ecNumber>
    </recommendedName>
</protein>
<keyword evidence="9" id="KW-1185">Reference proteome</keyword>
<dbReference type="EMBL" id="JXUW01000009">
    <property type="protein sequence ID" value="KJE76917.1"/>
    <property type="molecule type" value="Genomic_DNA"/>
</dbReference>
<feature type="active site" evidence="4">
    <location>
        <position position="189"/>
    </location>
</feature>
<evidence type="ECO:0000256" key="5">
    <source>
        <dbReference type="PROSITE-ProRule" id="PRU00169"/>
    </source>
</evidence>
<evidence type="ECO:0000256" key="4">
    <source>
        <dbReference type="PROSITE-ProRule" id="PRU00050"/>
    </source>
</evidence>
<dbReference type="Pfam" id="PF01339">
    <property type="entry name" value="CheB_methylest"/>
    <property type="match status" value="1"/>
</dbReference>
<keyword evidence="4" id="KW-0145">Chemotaxis</keyword>
<dbReference type="InterPro" id="IPR001789">
    <property type="entry name" value="Sig_transdc_resp-reg_receiver"/>
</dbReference>
<feature type="active site" evidence="4">
    <location>
        <position position="284"/>
    </location>
</feature>
<dbReference type="InterPro" id="IPR000673">
    <property type="entry name" value="Sig_transdc_resp-reg_Me-estase"/>
</dbReference>
<comment type="caution">
    <text evidence="8">The sequence shown here is derived from an EMBL/GenBank/DDBJ whole genome shotgun (WGS) entry which is preliminary data.</text>
</comment>
<gene>
    <name evidence="8" type="primary">cheB</name>
    <name evidence="8" type="ORF">FEAC_12410</name>
</gene>
<evidence type="ECO:0000256" key="1">
    <source>
        <dbReference type="ARBA" id="ARBA00022801"/>
    </source>
</evidence>
<evidence type="ECO:0000256" key="3">
    <source>
        <dbReference type="ARBA" id="ARBA00048267"/>
    </source>
</evidence>
<feature type="domain" description="Response regulatory" evidence="6">
    <location>
        <begin position="3"/>
        <end position="121"/>
    </location>
</feature>
<dbReference type="eggNOG" id="COG2201">
    <property type="taxonomic scope" value="Bacteria"/>
</dbReference>
<dbReference type="InterPro" id="IPR011006">
    <property type="entry name" value="CheY-like_superfamily"/>
</dbReference>
<dbReference type="PANTHER" id="PTHR42872">
    <property type="entry name" value="PROTEIN-GLUTAMATE METHYLESTERASE/PROTEIN-GLUTAMINE GLUTAMINASE"/>
    <property type="match status" value="1"/>
</dbReference>